<dbReference type="OrthoDB" id="38045at2759"/>
<keyword evidence="1" id="KW-0285">Flavoprotein</keyword>
<sequence length="994" mass="109235">MRMGKPDKVRRGQASSRRADAQLYHGDKPKHAARASVVGQLSPDIISVSLGPEIKARAIESLEAYSEQLMEYDDLVKEYNEAIKKQQLQQEEETSKEAEVDPDGNTRNVDSLDLPPFPEPPKAPIFHSEHWINELDEVLKETSDFFQSKNGGWKVHARAARFERIMDERYGRLRPLLKQYPELETFARNVQRKYASGYFSPFRQGKPPIPKSTAVVILFMMQRGNLRWEVMVLAALFFLVGLQPWALVVLVAGGQALLENRKRKPIKPMKKHIPTTAPYYAVEVEDNEVVDEEKERQQKIEMLKKPVGSKLGADENIDMTLYDTILLGSGPSTLYTGALLARAGRKILVLSSKDDASGCYTLEGSGVPEASGGVPFDVESSNVSKCTRQQTLLAPALCSSTDYQGGIRFAKIGSAADGYAFEILSVPGMGSEGGKDGVPFVLRGGGVQTLVEDAALYLGDGWPGVTPGDFGNSASAVYTGICEALNASSNQFYISKLLDDNVNNIRSASSYQEATIRYASMFLDKAFPLNAHLRSLFAAIGMKGENIRPSETSMAAHVTNVCSALSGEGMHYPIGGPRAICHAFASVIEENGGRVFTQVPYGRLLFDEKATETSSSVSESSDSTSTTKADPPAPRCIGIELSDKRQIKFNMTQWKSKGYEPAVVSFLGMITTFIHLLPADIRDKYKLPRGMPALTQRRPLIKILYQLKGSASDLNVTGADFYRLPAAALAKDSIDPITGDVRLGEIGGGAFRTPENEVQVETINQDQPDGDVTFESRKSQKVKYEAGSSWMQISFPSAKDPSFESRHGKITTCVVTIEADDDFVTPFETKPKLYAVQKGKGPTHSDYKWLMERVQKDLLDTYPQLAGKIMHHTMVGPLYRGLSHNPERYAAKGVRPESPYPGLFTGGSDLTVGESFSASIVGGWLAANAVMGYSALDHLFLQKNITSDISRFMEPPEPTAEADLAVDFSVDVVPPQKDEEQEELNDPPELKKEQ</sequence>
<dbReference type="EMBL" id="JAGRRH010000089">
    <property type="protein sequence ID" value="KAG7337286.1"/>
    <property type="molecule type" value="Genomic_DNA"/>
</dbReference>
<dbReference type="PANTHER" id="PTHR46091">
    <property type="entry name" value="BLR7054 PROTEIN"/>
    <property type="match status" value="1"/>
</dbReference>
<feature type="region of interest" description="Disordered" evidence="6">
    <location>
        <begin position="1"/>
        <end position="36"/>
    </location>
</feature>
<dbReference type="AlphaFoldDB" id="A0A9K3LKL2"/>
<feature type="transmembrane region" description="Helical" evidence="7">
    <location>
        <begin position="230"/>
        <end position="258"/>
    </location>
</feature>
<keyword evidence="5" id="KW-0520">NAD</keyword>
<evidence type="ECO:0000256" key="3">
    <source>
        <dbReference type="ARBA" id="ARBA00022827"/>
    </source>
</evidence>
<gene>
    <name evidence="8" type="ORF">IV203_006824</name>
    <name evidence="9" type="ORF">IV203_026826</name>
</gene>
<feature type="region of interest" description="Disordered" evidence="6">
    <location>
        <begin position="955"/>
        <end position="994"/>
    </location>
</feature>
<accession>A0A9K3LKL2</accession>
<organism evidence="9 10">
    <name type="scientific">Nitzschia inconspicua</name>
    <dbReference type="NCBI Taxonomy" id="303405"/>
    <lineage>
        <taxon>Eukaryota</taxon>
        <taxon>Sar</taxon>
        <taxon>Stramenopiles</taxon>
        <taxon>Ochrophyta</taxon>
        <taxon>Bacillariophyta</taxon>
        <taxon>Bacillariophyceae</taxon>
        <taxon>Bacillariophycidae</taxon>
        <taxon>Bacillariales</taxon>
        <taxon>Bacillariaceae</taxon>
        <taxon>Nitzschia</taxon>
    </lineage>
</organism>
<feature type="region of interest" description="Disordered" evidence="6">
    <location>
        <begin position="86"/>
        <end position="118"/>
    </location>
</feature>
<feature type="compositionally biased region" description="Low complexity" evidence="6">
    <location>
        <begin position="613"/>
        <end position="627"/>
    </location>
</feature>
<evidence type="ECO:0000256" key="5">
    <source>
        <dbReference type="ARBA" id="ARBA00023027"/>
    </source>
</evidence>
<keyword evidence="7" id="KW-0812">Transmembrane</keyword>
<feature type="region of interest" description="Disordered" evidence="6">
    <location>
        <begin position="613"/>
        <end position="634"/>
    </location>
</feature>
<evidence type="ECO:0000256" key="7">
    <source>
        <dbReference type="SAM" id="Phobius"/>
    </source>
</evidence>
<dbReference type="EMBL" id="JAGRRH010000010">
    <property type="protein sequence ID" value="KAG7363465.1"/>
    <property type="molecule type" value="Genomic_DNA"/>
</dbReference>
<protein>
    <submittedName>
        <fullName evidence="9">Uncharacterized protein</fullName>
    </submittedName>
</protein>
<feature type="compositionally biased region" description="Basic and acidic residues" evidence="6">
    <location>
        <begin position="1"/>
        <end position="10"/>
    </location>
</feature>
<dbReference type="PANTHER" id="PTHR46091:SF3">
    <property type="entry name" value="AMINE OXIDASE DOMAIN-CONTAINING PROTEIN"/>
    <property type="match status" value="1"/>
</dbReference>
<keyword evidence="2" id="KW-0732">Signal</keyword>
<keyword evidence="7" id="KW-1133">Transmembrane helix</keyword>
<comment type="caution">
    <text evidence="9">The sequence shown here is derived from an EMBL/GenBank/DDBJ whole genome shotgun (WGS) entry which is preliminary data.</text>
</comment>
<feature type="compositionally biased region" description="Basic and acidic residues" evidence="6">
    <location>
        <begin position="17"/>
        <end position="30"/>
    </location>
</feature>
<keyword evidence="4" id="KW-0521">NADP</keyword>
<name>A0A9K3LKL2_9STRA</name>
<keyword evidence="10" id="KW-1185">Reference proteome</keyword>
<evidence type="ECO:0000313" key="9">
    <source>
        <dbReference type="EMBL" id="KAG7363465.1"/>
    </source>
</evidence>
<evidence type="ECO:0000256" key="4">
    <source>
        <dbReference type="ARBA" id="ARBA00022857"/>
    </source>
</evidence>
<keyword evidence="3" id="KW-0274">FAD</keyword>
<dbReference type="InterPro" id="IPR052206">
    <property type="entry name" value="Retinol_saturase"/>
</dbReference>
<dbReference type="Proteomes" id="UP000693970">
    <property type="component" value="Unassembled WGS sequence"/>
</dbReference>
<evidence type="ECO:0000256" key="2">
    <source>
        <dbReference type="ARBA" id="ARBA00022729"/>
    </source>
</evidence>
<evidence type="ECO:0000256" key="1">
    <source>
        <dbReference type="ARBA" id="ARBA00022630"/>
    </source>
</evidence>
<reference evidence="9" key="1">
    <citation type="journal article" date="2021" name="Sci. Rep.">
        <title>Diploid genomic architecture of Nitzschia inconspicua, an elite biomass production diatom.</title>
        <authorList>
            <person name="Oliver A."/>
            <person name="Podell S."/>
            <person name="Pinowska A."/>
            <person name="Traller J.C."/>
            <person name="Smith S.R."/>
            <person name="McClure R."/>
            <person name="Beliaev A."/>
            <person name="Bohutskyi P."/>
            <person name="Hill E.A."/>
            <person name="Rabines A."/>
            <person name="Zheng H."/>
            <person name="Allen L.Z."/>
            <person name="Kuo A."/>
            <person name="Grigoriev I.V."/>
            <person name="Allen A.E."/>
            <person name="Hazlebeck D."/>
            <person name="Allen E.E."/>
        </authorList>
    </citation>
    <scope>NUCLEOTIDE SEQUENCE</scope>
    <source>
        <strain evidence="9">Hildebrandi</strain>
    </source>
</reference>
<reference evidence="9" key="2">
    <citation type="submission" date="2021-04" db="EMBL/GenBank/DDBJ databases">
        <authorList>
            <person name="Podell S."/>
        </authorList>
    </citation>
    <scope>NUCLEOTIDE SEQUENCE</scope>
    <source>
        <strain evidence="9">Hildebrandi</strain>
    </source>
</reference>
<proteinExistence type="predicted"/>
<evidence type="ECO:0000313" key="10">
    <source>
        <dbReference type="Proteomes" id="UP000693970"/>
    </source>
</evidence>
<evidence type="ECO:0000256" key="6">
    <source>
        <dbReference type="SAM" id="MobiDB-lite"/>
    </source>
</evidence>
<keyword evidence="7" id="KW-0472">Membrane</keyword>
<evidence type="ECO:0000313" key="8">
    <source>
        <dbReference type="EMBL" id="KAG7337286.1"/>
    </source>
</evidence>